<reference evidence="3 4" key="1">
    <citation type="submission" date="2020-06" db="EMBL/GenBank/DDBJ databases">
        <authorList>
            <person name="Voronona O.L."/>
            <person name="Aksenova E.I."/>
            <person name="Kunda M.S."/>
            <person name="Semenov A.N."/>
            <person name="Ryzhova N."/>
        </authorList>
    </citation>
    <scope>NUCLEOTIDE SEQUENCE [LARGE SCALE GENOMIC DNA]</scope>
    <source>
        <strain evidence="3 4">MPKMM3633</strain>
    </source>
</reference>
<gene>
    <name evidence="3" type="ORF">MP3633_0155</name>
</gene>
<dbReference type="RefSeq" id="WP_176334064.1">
    <property type="nucleotide sequence ID" value="NZ_BAAAEF010000015.1"/>
</dbReference>
<dbReference type="InterPro" id="IPR051548">
    <property type="entry name" value="Grx-like_ET"/>
</dbReference>
<feature type="domain" description="DUF547" evidence="2">
    <location>
        <begin position="77"/>
        <end position="190"/>
    </location>
</feature>
<accession>A0A859CRX5</accession>
<proteinExistence type="predicted"/>
<dbReference type="GO" id="GO:0009055">
    <property type="term" value="F:electron transfer activity"/>
    <property type="evidence" value="ECO:0007669"/>
    <property type="project" value="TreeGrafter"/>
</dbReference>
<dbReference type="Pfam" id="PF04784">
    <property type="entry name" value="DUF547"/>
    <property type="match status" value="1"/>
</dbReference>
<dbReference type="KEGG" id="mpri:MP3633_0155"/>
<keyword evidence="1" id="KW-0732">Signal</keyword>
<feature type="chain" id="PRO_5032600733" evidence="1">
    <location>
        <begin position="22"/>
        <end position="267"/>
    </location>
</feature>
<evidence type="ECO:0000259" key="2">
    <source>
        <dbReference type="Pfam" id="PF04784"/>
    </source>
</evidence>
<dbReference type="PANTHER" id="PTHR34386">
    <property type="entry name" value="GLUTAREDOXIN"/>
    <property type="match status" value="1"/>
</dbReference>
<sequence length="267" mass="30411">MKKWLITLFAVIGLQSAVANAENVFDHSSWNALLQQNVHLLEGGKASQVDYQGFADDKASLDAYLKTLENVSQFEFDGWPKNEQLAFLINAYNAWTVDLILTKWPDLKSIKDLGRFFSSPWSKEFIPLLGKTRSLDDVEHTLIRGSDRYKDPRIHFAVNCASIGCPALANQAFQGDNVDSLLQTQTQLFLADSSRNRLNGKTLELSSIFKWYREDFEKGWKGYHSLEAFISHYASSMSLPDSVKTALDNKKVDIKFLDYDWTLNKKP</sequence>
<protein>
    <submittedName>
        <fullName evidence="3">DUF547 domain-containing protein</fullName>
    </submittedName>
</protein>
<dbReference type="AlphaFoldDB" id="A0A859CRX5"/>
<evidence type="ECO:0000256" key="1">
    <source>
        <dbReference type="SAM" id="SignalP"/>
    </source>
</evidence>
<dbReference type="GO" id="GO:0045454">
    <property type="term" value="P:cell redox homeostasis"/>
    <property type="evidence" value="ECO:0007669"/>
    <property type="project" value="TreeGrafter"/>
</dbReference>
<dbReference type="InterPro" id="IPR006869">
    <property type="entry name" value="DUF547"/>
</dbReference>
<name>A0A859CRX5_9GAMM</name>
<evidence type="ECO:0000313" key="3">
    <source>
        <dbReference type="EMBL" id="QKK78893.1"/>
    </source>
</evidence>
<dbReference type="Proteomes" id="UP000509371">
    <property type="component" value="Chromosome"/>
</dbReference>
<dbReference type="EMBL" id="CP054301">
    <property type="protein sequence ID" value="QKK78893.1"/>
    <property type="molecule type" value="Genomic_DNA"/>
</dbReference>
<feature type="signal peptide" evidence="1">
    <location>
        <begin position="1"/>
        <end position="21"/>
    </location>
</feature>
<evidence type="ECO:0000313" key="4">
    <source>
        <dbReference type="Proteomes" id="UP000509371"/>
    </source>
</evidence>
<dbReference type="PANTHER" id="PTHR34386:SF1">
    <property type="entry name" value="GLUTAREDOXIN-LIKE PROTEIN NRDH"/>
    <property type="match status" value="1"/>
</dbReference>
<organism evidence="3 4">
    <name type="scientific">Marinomonas primoryensis</name>
    <dbReference type="NCBI Taxonomy" id="178399"/>
    <lineage>
        <taxon>Bacteria</taxon>
        <taxon>Pseudomonadati</taxon>
        <taxon>Pseudomonadota</taxon>
        <taxon>Gammaproteobacteria</taxon>
        <taxon>Oceanospirillales</taxon>
        <taxon>Oceanospirillaceae</taxon>
        <taxon>Marinomonas</taxon>
    </lineage>
</organism>